<dbReference type="AlphaFoldDB" id="A0A414KAS2"/>
<dbReference type="InterPro" id="IPR011047">
    <property type="entry name" value="Quinoprotein_ADH-like_sf"/>
</dbReference>
<protein>
    <recommendedName>
        <fullName evidence="1">Cadherin-like beta-sandwich-like domain-containing protein</fullName>
    </recommendedName>
</protein>
<dbReference type="InterPro" id="IPR015943">
    <property type="entry name" value="WD40/YVTN_repeat-like_dom_sf"/>
</dbReference>
<organism evidence="2 3">
    <name type="scientific">Blautia obeum</name>
    <dbReference type="NCBI Taxonomy" id="40520"/>
    <lineage>
        <taxon>Bacteria</taxon>
        <taxon>Bacillati</taxon>
        <taxon>Bacillota</taxon>
        <taxon>Clostridia</taxon>
        <taxon>Lachnospirales</taxon>
        <taxon>Lachnospiraceae</taxon>
        <taxon>Blautia</taxon>
    </lineage>
</organism>
<feature type="domain" description="Cadherin-like beta-sandwich-like" evidence="1">
    <location>
        <begin position="85"/>
        <end position="176"/>
    </location>
</feature>
<dbReference type="EMBL" id="QSKO01000019">
    <property type="protein sequence ID" value="RHE72276.1"/>
    <property type="molecule type" value="Genomic_DNA"/>
</dbReference>
<proteinExistence type="predicted"/>
<name>A0A414KAS2_9FIRM</name>
<dbReference type="SUPFAM" id="SSF50998">
    <property type="entry name" value="Quinoprotein alcohol dehydrogenase-like"/>
    <property type="match status" value="1"/>
</dbReference>
<accession>A0A414KAS2</accession>
<dbReference type="Proteomes" id="UP000283928">
    <property type="component" value="Unassembled WGS sequence"/>
</dbReference>
<sequence length="672" mass="74086">MSACDLDGKTVENEIITTGYTDGKRYNFSNIFTKDNGKRAVYTVTAGTAADSQTYKIVVLRRLDLSMIGCYLPSDKDMAKNLISEFDSAGITRDYEVAVGQDTKSVKVTASAFNDKWYGLTVNGQAVSDSKALEIPLTGSDTEILFQMKEDGTYQDPAYQTLSYTSTGTYKVTVHKKSKVTVTFKTEPSDAVVSVYDSKGERVEPSKDADTYDSLYYGDKYTWNVSKYGYISKRQEFTVGEESEIKVTLEQQTARQEEITDNDWSSYQNSETNNGITDRAMPTSKNTITQKWATRLDAKGWDAALTPPLILGGYVYVASGQFIYKMDKNTGDIVQTSERMSGNMQYAMIPLAYAEGMLFAQIGGGQIQALSATTLKSLWISEKLGGQTLSPITYKNGYIYTGTWNSDTTPGSYFCLSVTDEDPSKGNEIKYCTWKYDHKGGFYWAGAYASENYLVFGSDDGAGDAYTSILYSVNTHTGQLIDKRTDLIGDIRSTITYNNGYVYFTTKGGYLYRVAMNADGTFGAVAGYNLGGAATSTPVVYKNRIYVGVCGTGGQYNADGGHHFDVLKESASGLSLAYKVSIPGYPQAAPILSTAYENQDFDGDGKADGRVYLYFTYNAYPGGIYMLTDTPGQTSGKAEELFRPVSKQQEYCISLFVWTKTEQFIIRMIPAI</sequence>
<dbReference type="Gene3D" id="2.130.10.10">
    <property type="entry name" value="YVTN repeat-like/Quinoprotein amine dehydrogenase"/>
    <property type="match status" value="1"/>
</dbReference>
<gene>
    <name evidence="2" type="ORF">DW723_12410</name>
</gene>
<dbReference type="PANTHER" id="PTHR34512">
    <property type="entry name" value="CELL SURFACE PROTEIN"/>
    <property type="match status" value="1"/>
</dbReference>
<reference evidence="2 3" key="1">
    <citation type="submission" date="2018-08" db="EMBL/GenBank/DDBJ databases">
        <title>A genome reference for cultivated species of the human gut microbiota.</title>
        <authorList>
            <person name="Zou Y."/>
            <person name="Xue W."/>
            <person name="Luo G."/>
        </authorList>
    </citation>
    <scope>NUCLEOTIDE SEQUENCE [LARGE SCALE GENOMIC DNA]</scope>
    <source>
        <strain evidence="2 3">AM27-32LB</strain>
    </source>
</reference>
<dbReference type="InterPro" id="IPR025883">
    <property type="entry name" value="Cadherin-like_domain"/>
</dbReference>
<dbReference type="Pfam" id="PF12733">
    <property type="entry name" value="Cadherin-like"/>
    <property type="match status" value="1"/>
</dbReference>
<evidence type="ECO:0000313" key="2">
    <source>
        <dbReference type="EMBL" id="RHE72276.1"/>
    </source>
</evidence>
<evidence type="ECO:0000313" key="3">
    <source>
        <dbReference type="Proteomes" id="UP000283928"/>
    </source>
</evidence>
<comment type="caution">
    <text evidence="2">The sequence shown here is derived from an EMBL/GenBank/DDBJ whole genome shotgun (WGS) entry which is preliminary data.</text>
</comment>
<dbReference type="PANTHER" id="PTHR34512:SF30">
    <property type="entry name" value="OUTER MEMBRANE PROTEIN ASSEMBLY FACTOR BAMB"/>
    <property type="match status" value="1"/>
</dbReference>
<evidence type="ECO:0000259" key="1">
    <source>
        <dbReference type="Pfam" id="PF12733"/>
    </source>
</evidence>